<dbReference type="EMBL" id="QXIR01000017">
    <property type="protein sequence ID" value="RIW32555.1"/>
    <property type="molecule type" value="Genomic_DNA"/>
</dbReference>
<dbReference type="Gene3D" id="3.90.1530.30">
    <property type="match status" value="1"/>
</dbReference>
<evidence type="ECO:0000313" key="3">
    <source>
        <dbReference type="Proteomes" id="UP000265801"/>
    </source>
</evidence>
<organism evidence="2 3">
    <name type="scientific">Bacillus salacetis</name>
    <dbReference type="NCBI Taxonomy" id="2315464"/>
    <lineage>
        <taxon>Bacteria</taxon>
        <taxon>Bacillati</taxon>
        <taxon>Bacillota</taxon>
        <taxon>Bacilli</taxon>
        <taxon>Bacillales</taxon>
        <taxon>Bacillaceae</taxon>
        <taxon>Bacillus</taxon>
    </lineage>
</organism>
<gene>
    <name evidence="2" type="ORF">D3H55_13315</name>
</gene>
<dbReference type="PROSITE" id="PS50042">
    <property type="entry name" value="CNMP_BINDING_3"/>
    <property type="match status" value="1"/>
</dbReference>
<dbReference type="SMART" id="SM00470">
    <property type="entry name" value="ParB"/>
    <property type="match status" value="1"/>
</dbReference>
<evidence type="ECO:0000259" key="1">
    <source>
        <dbReference type="PROSITE" id="PS50042"/>
    </source>
</evidence>
<dbReference type="AlphaFoldDB" id="A0A3A1R1T9"/>
<dbReference type="SUPFAM" id="SSF110849">
    <property type="entry name" value="ParB/Sulfiredoxin"/>
    <property type="match status" value="1"/>
</dbReference>
<dbReference type="InterPro" id="IPR003115">
    <property type="entry name" value="ParB_N"/>
</dbReference>
<dbReference type="RefSeq" id="WP_119547411.1">
    <property type="nucleotide sequence ID" value="NZ_QXIR01000017.1"/>
</dbReference>
<dbReference type="OrthoDB" id="9769293at2"/>
<proteinExistence type="predicted"/>
<dbReference type="InterPro" id="IPR036086">
    <property type="entry name" value="ParB/Sulfiredoxin_sf"/>
</dbReference>
<dbReference type="Pfam" id="PF02195">
    <property type="entry name" value="ParB_N"/>
    <property type="match status" value="1"/>
</dbReference>
<accession>A0A3A1R1T9</accession>
<sequence>METISLKVDQLLLDPNNYRIHSHNRYTFVKEESIPNPLVQKRVREMVEGENREDIKDLLDSIKTNGFLRIDNILVRQHKSNNNLYVVIEGNRRIAALKALKDDYERGYSIGKLNPEVFTQIEVVTYDLGEEDYLLLMGLRHVSGVKEWGDYAQSELIMNLKQKYDMDISEIANRLGMKKPEVKRRINSFIAMEKYKNDEDYGDYFKSSQAALFYELMSKPNMREWLDWDETVNDFKNKKNLKRFFSWISTTEEWTSPIIQKRDDIRELSKFIKDEEALETLEEKQSISEALEQSTYFTDQGFKSNIKSIKRSLDKIPATALLAMDKDSQKEMMKIINTIDAFKKFVATDAEFNE</sequence>
<keyword evidence="3" id="KW-1185">Reference proteome</keyword>
<protein>
    <recommendedName>
        <fullName evidence="1">Cyclic nucleotide-binding domain-containing protein</fullName>
    </recommendedName>
</protein>
<dbReference type="Proteomes" id="UP000265801">
    <property type="component" value="Unassembled WGS sequence"/>
</dbReference>
<reference evidence="2 3" key="1">
    <citation type="submission" date="2018-09" db="EMBL/GenBank/DDBJ databases">
        <title>Bacillus saliacetes sp. nov., isolated from Thai shrimp paste (Ka-pi).</title>
        <authorList>
            <person name="Daroonpunt R."/>
            <person name="Tanasupawat S."/>
            <person name="Yiamsombut S."/>
        </authorList>
    </citation>
    <scope>NUCLEOTIDE SEQUENCE [LARGE SCALE GENOMIC DNA]</scope>
    <source>
        <strain evidence="2 3">SKP7-4</strain>
    </source>
</reference>
<comment type="caution">
    <text evidence="2">The sequence shown here is derived from an EMBL/GenBank/DDBJ whole genome shotgun (WGS) entry which is preliminary data.</text>
</comment>
<name>A0A3A1R1T9_9BACI</name>
<feature type="domain" description="Cyclic nucleotide-binding" evidence="1">
    <location>
        <begin position="46"/>
        <end position="113"/>
    </location>
</feature>
<dbReference type="InterPro" id="IPR000595">
    <property type="entry name" value="cNMP-bd_dom"/>
</dbReference>
<evidence type="ECO:0000313" key="2">
    <source>
        <dbReference type="EMBL" id="RIW32555.1"/>
    </source>
</evidence>